<dbReference type="AlphaFoldDB" id="A0AAV9RYN3"/>
<gene>
    <name evidence="1" type="ORF">CRENBAI_010679</name>
</gene>
<evidence type="ECO:0000313" key="2">
    <source>
        <dbReference type="Proteomes" id="UP001311232"/>
    </source>
</evidence>
<keyword evidence="2" id="KW-1185">Reference proteome</keyword>
<dbReference type="EMBL" id="JAHHUM010001174">
    <property type="protein sequence ID" value="KAK5614083.1"/>
    <property type="molecule type" value="Genomic_DNA"/>
</dbReference>
<proteinExistence type="predicted"/>
<evidence type="ECO:0000313" key="1">
    <source>
        <dbReference type="EMBL" id="KAK5614083.1"/>
    </source>
</evidence>
<comment type="caution">
    <text evidence="1">The sequence shown here is derived from an EMBL/GenBank/DDBJ whole genome shotgun (WGS) entry which is preliminary data.</text>
</comment>
<reference evidence="1 2" key="1">
    <citation type="submission" date="2021-06" db="EMBL/GenBank/DDBJ databases">
        <authorList>
            <person name="Palmer J.M."/>
        </authorList>
    </citation>
    <scope>NUCLEOTIDE SEQUENCE [LARGE SCALE GENOMIC DNA]</scope>
    <source>
        <strain evidence="1 2">MEX-2019</strain>
        <tissue evidence="1">Muscle</tissue>
    </source>
</reference>
<protein>
    <submittedName>
        <fullName evidence="1">Uncharacterized protein</fullName>
    </submittedName>
</protein>
<organism evidence="1 2">
    <name type="scientific">Crenichthys baileyi</name>
    <name type="common">White River springfish</name>
    <dbReference type="NCBI Taxonomy" id="28760"/>
    <lineage>
        <taxon>Eukaryota</taxon>
        <taxon>Metazoa</taxon>
        <taxon>Chordata</taxon>
        <taxon>Craniata</taxon>
        <taxon>Vertebrata</taxon>
        <taxon>Euteleostomi</taxon>
        <taxon>Actinopterygii</taxon>
        <taxon>Neopterygii</taxon>
        <taxon>Teleostei</taxon>
        <taxon>Neoteleostei</taxon>
        <taxon>Acanthomorphata</taxon>
        <taxon>Ovalentaria</taxon>
        <taxon>Atherinomorphae</taxon>
        <taxon>Cyprinodontiformes</taxon>
        <taxon>Goodeidae</taxon>
        <taxon>Crenichthys</taxon>
    </lineage>
</organism>
<name>A0AAV9RYN3_9TELE</name>
<sequence length="106" mass="11937">MFIFRMVLMQKEQSDSELCVCPKAHFFSFLAFMAAVTRSVNFPDTLGSPNLSHSSVLPSYVCSLLMFQSHLLPACTCLHRLPSALHSHFLPRFGAILNFMVKHGTF</sequence>
<accession>A0AAV9RYN3</accession>
<dbReference type="Proteomes" id="UP001311232">
    <property type="component" value="Unassembled WGS sequence"/>
</dbReference>